<reference evidence="1 2" key="1">
    <citation type="journal article" date="2004" name="Syst. Appl. Microbiol.">
        <title>Cryptoendolithic actinomycetes from antarctic sandstone rock samples: Micromonospora endolithica sp. nov. and two isolates related to Micromonospora coerulea Jensen 1932.</title>
        <authorList>
            <person name="Hirsch P."/>
            <person name="Mevs U."/>
            <person name="Kroppenstedt R.M."/>
            <person name="Schumann P."/>
            <person name="Stackebrandt E."/>
        </authorList>
    </citation>
    <scope>NUCLEOTIDE SEQUENCE [LARGE SCALE GENOMIC DNA]</scope>
    <source>
        <strain evidence="1 2">JCM 12677</strain>
    </source>
</reference>
<protein>
    <recommendedName>
        <fullName evidence="3">PE domain-containing protein</fullName>
    </recommendedName>
</protein>
<name>A0A3A9Z872_9ACTN</name>
<dbReference type="EMBL" id="RBAK01000007">
    <property type="protein sequence ID" value="RKN44418.1"/>
    <property type="molecule type" value="Genomic_DNA"/>
</dbReference>
<gene>
    <name evidence="1" type="ORF">D7223_19380</name>
</gene>
<evidence type="ECO:0008006" key="3">
    <source>
        <dbReference type="Google" id="ProtNLM"/>
    </source>
</evidence>
<keyword evidence="2" id="KW-1185">Reference proteome</keyword>
<sequence length="107" mass="11113">MKPMHTEPAVLAGSAQAIAGAAVELEDGLRALDATVTSGNPWGADEPGSLFGAAYTEVLSHALQTYDSHVQQLLGAAEGLADWAGQVVEADQRSEELFRSLHGRLGG</sequence>
<accession>A0A3A9Z872</accession>
<evidence type="ECO:0000313" key="1">
    <source>
        <dbReference type="EMBL" id="RKN44418.1"/>
    </source>
</evidence>
<dbReference type="Gene3D" id="1.10.287.1060">
    <property type="entry name" value="ESAT-6-like"/>
    <property type="match status" value="1"/>
</dbReference>
<comment type="caution">
    <text evidence="1">The sequence shown here is derived from an EMBL/GenBank/DDBJ whole genome shotgun (WGS) entry which is preliminary data.</text>
</comment>
<organism evidence="1 2">
    <name type="scientific">Micromonospora endolithica</name>
    <dbReference type="NCBI Taxonomy" id="230091"/>
    <lineage>
        <taxon>Bacteria</taxon>
        <taxon>Bacillati</taxon>
        <taxon>Actinomycetota</taxon>
        <taxon>Actinomycetes</taxon>
        <taxon>Micromonosporales</taxon>
        <taxon>Micromonosporaceae</taxon>
        <taxon>Micromonospora</taxon>
    </lineage>
</organism>
<evidence type="ECO:0000313" key="2">
    <source>
        <dbReference type="Proteomes" id="UP000281726"/>
    </source>
</evidence>
<dbReference type="AlphaFoldDB" id="A0A3A9Z872"/>
<dbReference type="Proteomes" id="UP000281726">
    <property type="component" value="Unassembled WGS sequence"/>
</dbReference>
<proteinExistence type="predicted"/>